<evidence type="ECO:0000313" key="1">
    <source>
        <dbReference type="EMBL" id="RXK41281.1"/>
    </source>
</evidence>
<name>A0A4Q1BT95_TREME</name>
<dbReference type="InParanoid" id="A0A4Q1BT95"/>
<keyword evidence="2" id="KW-1185">Reference proteome</keyword>
<organism evidence="1 2">
    <name type="scientific">Tremella mesenterica</name>
    <name type="common">Jelly fungus</name>
    <dbReference type="NCBI Taxonomy" id="5217"/>
    <lineage>
        <taxon>Eukaryota</taxon>
        <taxon>Fungi</taxon>
        <taxon>Dikarya</taxon>
        <taxon>Basidiomycota</taxon>
        <taxon>Agaricomycotina</taxon>
        <taxon>Tremellomycetes</taxon>
        <taxon>Tremellales</taxon>
        <taxon>Tremellaceae</taxon>
        <taxon>Tremella</taxon>
    </lineage>
</organism>
<sequence>MRSRMWKMADHLKRNLTIDLPAVAAIFRPDETALHQLWIAAHDTFKQLQRESFSGLDSKFEETQTGKIHAQVSECKRLTDQDLRKPNEVPGEISYDLHTNTTTRVFDSDHLTYTSVYRWSSRLNITITNSRGVNIYEEELSPCPGETLAKFIGFPHNTVAYTTPNFRVKTRRDWNHHPTIMMHVKNSEGALLYLGHFTERQRSREEFVDGPHKLTWQFGLVTRNMILDETYQPPEDGEPEVYKLCWNPSQGMDGPSEILYFYNITN</sequence>
<evidence type="ECO:0000313" key="2">
    <source>
        <dbReference type="Proteomes" id="UP000289152"/>
    </source>
</evidence>
<dbReference type="EMBL" id="SDIL01000010">
    <property type="protein sequence ID" value="RXK41281.1"/>
    <property type="molecule type" value="Genomic_DNA"/>
</dbReference>
<gene>
    <name evidence="1" type="ORF">M231_01431</name>
</gene>
<reference evidence="1 2" key="1">
    <citation type="submission" date="2016-06" db="EMBL/GenBank/DDBJ databases">
        <title>Evolution of pathogenesis and genome organization in the Tremellales.</title>
        <authorList>
            <person name="Cuomo C."/>
            <person name="Litvintseva A."/>
            <person name="Heitman J."/>
            <person name="Chen Y."/>
            <person name="Sun S."/>
            <person name="Springer D."/>
            <person name="Dromer F."/>
            <person name="Young S."/>
            <person name="Zeng Q."/>
            <person name="Chapman S."/>
            <person name="Gujja S."/>
            <person name="Saif S."/>
            <person name="Birren B."/>
        </authorList>
    </citation>
    <scope>NUCLEOTIDE SEQUENCE [LARGE SCALE GENOMIC DNA]</scope>
    <source>
        <strain evidence="1 2">ATCC 28783</strain>
    </source>
</reference>
<dbReference type="Proteomes" id="UP000289152">
    <property type="component" value="Unassembled WGS sequence"/>
</dbReference>
<comment type="caution">
    <text evidence="1">The sequence shown here is derived from an EMBL/GenBank/DDBJ whole genome shotgun (WGS) entry which is preliminary data.</text>
</comment>
<accession>A0A4Q1BT95</accession>
<dbReference type="AlphaFoldDB" id="A0A4Q1BT95"/>
<dbReference type="VEuPathDB" id="FungiDB:TREMEDRAFT_65208"/>
<proteinExistence type="predicted"/>
<protein>
    <submittedName>
        <fullName evidence="1">Uncharacterized protein</fullName>
    </submittedName>
</protein>